<dbReference type="Pfam" id="PF00072">
    <property type="entry name" value="Response_reg"/>
    <property type="match status" value="1"/>
</dbReference>
<sequence length="391" mass="42544">MTKPLEIIIAEDNLVQRMYLVRVVEKLGYKALPAEDGLQALDLVKRTDAQIVISDYNMPNMDGLDLTKAVRALAMDHYVHIILITGSEEGDVRGQALEAGADDFLSKGHDPVALRARVRAATRLIHHARELAEQHRILKETNDRINQDLRAAANAQRQLLPNIHKDILGTRFASVFVPSAVISGDMYGCVPLDETRLGFYTVDVSGHGIHASLLSVAIGHLITPDYFANTVLGNGAPPDPAALVADLNARFSVSENDDYFTMFCGVLDSETGELTYCHAAYPSPFYTAPDGRTRPVGDGGFPVGMFFDASYENNSMDFEHGGTMVICSDAAPEAESAGKIPFGSERLQHLVAAAHGARIDDIPDTIFQALDEWRGGLALEDDLTVVALKRT</sequence>
<dbReference type="RefSeq" id="WP_231388710.1">
    <property type="nucleotide sequence ID" value="NZ_CP060437.1"/>
</dbReference>
<dbReference type="InterPro" id="IPR001932">
    <property type="entry name" value="PPM-type_phosphatase-like_dom"/>
</dbReference>
<evidence type="ECO:0000313" key="3">
    <source>
        <dbReference type="Proteomes" id="UP000283786"/>
    </source>
</evidence>
<dbReference type="Gene3D" id="3.60.40.10">
    <property type="entry name" value="PPM-type phosphatase domain"/>
    <property type="match status" value="1"/>
</dbReference>
<dbReference type="EC" id="2.7.13.3" evidence="2"/>
<name>A0A418SCQ3_9RHOB</name>
<dbReference type="GO" id="GO:0004673">
    <property type="term" value="F:protein histidine kinase activity"/>
    <property type="evidence" value="ECO:0007669"/>
    <property type="project" value="UniProtKB-EC"/>
</dbReference>
<dbReference type="PANTHER" id="PTHR43156:SF2">
    <property type="entry name" value="STAGE II SPORULATION PROTEIN E"/>
    <property type="match status" value="1"/>
</dbReference>
<dbReference type="PANTHER" id="PTHR43156">
    <property type="entry name" value="STAGE II SPORULATION PROTEIN E-RELATED"/>
    <property type="match status" value="1"/>
</dbReference>
<evidence type="ECO:0000256" key="1">
    <source>
        <dbReference type="ARBA" id="ARBA00022801"/>
    </source>
</evidence>
<dbReference type="SUPFAM" id="SSF52172">
    <property type="entry name" value="CheY-like"/>
    <property type="match status" value="1"/>
</dbReference>
<accession>A0A418SCQ3</accession>
<dbReference type="EMBL" id="CP060437">
    <property type="protein sequence ID" value="QPM92258.1"/>
    <property type="molecule type" value="Genomic_DNA"/>
</dbReference>
<dbReference type="InterPro" id="IPR001789">
    <property type="entry name" value="Sig_transdc_resp-reg_receiver"/>
</dbReference>
<dbReference type="Proteomes" id="UP000283786">
    <property type="component" value="Plasmid p202"/>
</dbReference>
<dbReference type="InterPro" id="IPR036457">
    <property type="entry name" value="PPM-type-like_dom_sf"/>
</dbReference>
<dbReference type="Gene3D" id="3.40.50.2300">
    <property type="match status" value="1"/>
</dbReference>
<protein>
    <submittedName>
        <fullName evidence="2">Sensor histidine kinase RcsC</fullName>
        <ecNumber evidence="2">2.7.13.3</ecNumber>
    </submittedName>
</protein>
<dbReference type="KEGG" id="palw:PSAL_035220"/>
<dbReference type="SMART" id="SM00331">
    <property type="entry name" value="PP2C_SIG"/>
    <property type="match status" value="1"/>
</dbReference>
<dbReference type="GO" id="GO:0016791">
    <property type="term" value="F:phosphatase activity"/>
    <property type="evidence" value="ECO:0007669"/>
    <property type="project" value="TreeGrafter"/>
</dbReference>
<evidence type="ECO:0000313" key="2">
    <source>
        <dbReference type="EMBL" id="QPM92258.1"/>
    </source>
</evidence>
<dbReference type="GO" id="GO:0000160">
    <property type="term" value="P:phosphorelay signal transduction system"/>
    <property type="evidence" value="ECO:0007669"/>
    <property type="project" value="InterPro"/>
</dbReference>
<keyword evidence="2" id="KW-0808">Transferase</keyword>
<geneLocation type="plasmid" evidence="2 3">
    <name>p202</name>
</geneLocation>
<keyword evidence="1" id="KW-0378">Hydrolase</keyword>
<dbReference type="Pfam" id="PF07228">
    <property type="entry name" value="SpoIIE"/>
    <property type="match status" value="1"/>
</dbReference>
<dbReference type="PROSITE" id="PS50110">
    <property type="entry name" value="RESPONSE_REGULATORY"/>
    <property type="match status" value="1"/>
</dbReference>
<organism evidence="2 3">
    <name type="scientific">Pseudooceanicola algae</name>
    <dbReference type="NCBI Taxonomy" id="1537215"/>
    <lineage>
        <taxon>Bacteria</taxon>
        <taxon>Pseudomonadati</taxon>
        <taxon>Pseudomonadota</taxon>
        <taxon>Alphaproteobacteria</taxon>
        <taxon>Rhodobacterales</taxon>
        <taxon>Paracoccaceae</taxon>
        <taxon>Pseudooceanicola</taxon>
    </lineage>
</organism>
<keyword evidence="3" id="KW-1185">Reference proteome</keyword>
<keyword evidence="2" id="KW-0418">Kinase</keyword>
<dbReference type="InterPro" id="IPR011006">
    <property type="entry name" value="CheY-like_superfamily"/>
</dbReference>
<gene>
    <name evidence="2" type="primary">rcsC_9</name>
    <name evidence="2" type="ORF">PSAL_035220</name>
</gene>
<keyword evidence="2" id="KW-0614">Plasmid</keyword>
<dbReference type="InterPro" id="IPR052016">
    <property type="entry name" value="Bact_Sigma-Reg"/>
</dbReference>
<proteinExistence type="predicted"/>
<dbReference type="SMART" id="SM00448">
    <property type="entry name" value="REC"/>
    <property type="match status" value="1"/>
</dbReference>
<dbReference type="AlphaFoldDB" id="A0A418SCQ3"/>
<reference evidence="2 3" key="1">
    <citation type="submission" date="2020-08" db="EMBL/GenBank/DDBJ databases">
        <title>Genome sequence of Rhodobacteraceae bacterium Lw-13e.</title>
        <authorList>
            <person name="Poehlein A."/>
            <person name="Wolter L."/>
            <person name="Daniel R."/>
            <person name="Brinkhoff T."/>
        </authorList>
    </citation>
    <scope>NUCLEOTIDE SEQUENCE [LARGE SCALE GENOMIC DNA]</scope>
    <source>
        <strain evidence="2 3">Lw-13e</strain>
        <plasmid evidence="2 3">p202</plasmid>
    </source>
</reference>